<protein>
    <submittedName>
        <fullName evidence="5">Aminotransferase DegT</fullName>
    </submittedName>
</protein>
<comment type="similarity">
    <text evidence="1 4">Belongs to the DegT/DnrJ/EryC1 family.</text>
</comment>
<dbReference type="Gene3D" id="3.90.1150.10">
    <property type="entry name" value="Aspartate Aminotransferase, domain 1"/>
    <property type="match status" value="1"/>
</dbReference>
<dbReference type="Proteomes" id="UP000239724">
    <property type="component" value="Unassembled WGS sequence"/>
</dbReference>
<dbReference type="SUPFAM" id="SSF53383">
    <property type="entry name" value="PLP-dependent transferases"/>
    <property type="match status" value="1"/>
</dbReference>
<dbReference type="InterPro" id="IPR015422">
    <property type="entry name" value="PyrdxlP-dep_Trfase_small"/>
</dbReference>
<evidence type="ECO:0000256" key="4">
    <source>
        <dbReference type="RuleBase" id="RU004508"/>
    </source>
</evidence>
<sequence length="383" mass="41892">MTGSARVLVAEPVLGEDEAAALGRVIHSNWITMGDQVRTFESAFAACHGADDAVAVNSCTSGLHLALDALDIGERDEVIVPSLSFVATANSVVYTGARPVLVDIESLETPLISIRAAEAACSNRTRAVVVMHYAGAVVDAQAWRDFARRHGLYLIEDSAHAVGRARGPIFGDIAVFSFYGNKNMTTAEGGMIIAPDPTLLARMRSARAHGMTSTTSERLHARAATYDVRSLGYNYRMSELNAALGIVQLQKLDDRNEQRHILVQAYQRVLQYQRNGLIVPLVGHMPSSHHILPILLPAGTDRARVMGALHDRGIQTTIHYPPIHQLTWYRDRYPGVSLPITEEFAERELTLPLHPKLSLQQIGMISDALREVLALEPCPEGQL</sequence>
<evidence type="ECO:0000313" key="6">
    <source>
        <dbReference type="Proteomes" id="UP000239724"/>
    </source>
</evidence>
<dbReference type="PANTHER" id="PTHR30244:SF34">
    <property type="entry name" value="DTDP-4-AMINO-4,6-DIDEOXYGALACTOSE TRANSAMINASE"/>
    <property type="match status" value="1"/>
</dbReference>
<reference evidence="5 6" key="1">
    <citation type="journal article" date="2018" name="Arch. Microbiol.">
        <title>New insights into the metabolic potential of the phototrophic purple bacterium Rhodopila globiformis DSM 161(T) from its draft genome sequence and evidence for a vanadium-dependent nitrogenase.</title>
        <authorList>
            <person name="Imhoff J.F."/>
            <person name="Rahn T."/>
            <person name="Kunzel S."/>
            <person name="Neulinger S.C."/>
        </authorList>
    </citation>
    <scope>NUCLEOTIDE SEQUENCE [LARGE SCALE GENOMIC DNA]</scope>
    <source>
        <strain evidence="5 6">DSM 161</strain>
    </source>
</reference>
<keyword evidence="5" id="KW-0032">Aminotransferase</keyword>
<dbReference type="GO" id="GO:0030170">
    <property type="term" value="F:pyridoxal phosphate binding"/>
    <property type="evidence" value="ECO:0007669"/>
    <property type="project" value="TreeGrafter"/>
</dbReference>
<proteinExistence type="inferred from homology"/>
<dbReference type="GO" id="GO:0000271">
    <property type="term" value="P:polysaccharide biosynthetic process"/>
    <property type="evidence" value="ECO:0007669"/>
    <property type="project" value="TreeGrafter"/>
</dbReference>
<feature type="modified residue" description="N6-(pyridoxal phosphate)lysine" evidence="3">
    <location>
        <position position="182"/>
    </location>
</feature>
<comment type="caution">
    <text evidence="5">The sequence shown here is derived from an EMBL/GenBank/DDBJ whole genome shotgun (WGS) entry which is preliminary data.</text>
</comment>
<name>A0A2S6NC61_RHOGL</name>
<gene>
    <name evidence="5" type="ORF">CCS01_15945</name>
</gene>
<dbReference type="EMBL" id="NHRY01000173">
    <property type="protein sequence ID" value="PPQ32203.1"/>
    <property type="molecule type" value="Genomic_DNA"/>
</dbReference>
<organism evidence="5 6">
    <name type="scientific">Rhodopila globiformis</name>
    <name type="common">Rhodopseudomonas globiformis</name>
    <dbReference type="NCBI Taxonomy" id="1071"/>
    <lineage>
        <taxon>Bacteria</taxon>
        <taxon>Pseudomonadati</taxon>
        <taxon>Pseudomonadota</taxon>
        <taxon>Alphaproteobacteria</taxon>
        <taxon>Acetobacterales</taxon>
        <taxon>Acetobacteraceae</taxon>
        <taxon>Rhodopila</taxon>
    </lineage>
</organism>
<evidence type="ECO:0000256" key="2">
    <source>
        <dbReference type="PIRSR" id="PIRSR000390-1"/>
    </source>
</evidence>
<keyword evidence="6" id="KW-1185">Reference proteome</keyword>
<feature type="active site" description="Proton acceptor" evidence="2">
    <location>
        <position position="182"/>
    </location>
</feature>
<keyword evidence="3 4" id="KW-0663">Pyridoxal phosphate</keyword>
<dbReference type="PANTHER" id="PTHR30244">
    <property type="entry name" value="TRANSAMINASE"/>
    <property type="match status" value="1"/>
</dbReference>
<accession>A0A2S6NC61</accession>
<dbReference type="PIRSF" id="PIRSF000390">
    <property type="entry name" value="PLP_StrS"/>
    <property type="match status" value="1"/>
</dbReference>
<keyword evidence="5" id="KW-0808">Transferase</keyword>
<dbReference type="CDD" id="cd00616">
    <property type="entry name" value="AHBA_syn"/>
    <property type="match status" value="1"/>
</dbReference>
<dbReference type="GO" id="GO:0008483">
    <property type="term" value="F:transaminase activity"/>
    <property type="evidence" value="ECO:0007669"/>
    <property type="project" value="UniProtKB-KW"/>
</dbReference>
<dbReference type="AlphaFoldDB" id="A0A2S6NC61"/>
<dbReference type="OrthoDB" id="9768668at2"/>
<evidence type="ECO:0000256" key="1">
    <source>
        <dbReference type="ARBA" id="ARBA00037999"/>
    </source>
</evidence>
<dbReference type="InterPro" id="IPR015424">
    <property type="entry name" value="PyrdxlP-dep_Trfase"/>
</dbReference>
<dbReference type="InterPro" id="IPR015421">
    <property type="entry name" value="PyrdxlP-dep_Trfase_major"/>
</dbReference>
<evidence type="ECO:0000313" key="5">
    <source>
        <dbReference type="EMBL" id="PPQ32203.1"/>
    </source>
</evidence>
<dbReference type="Pfam" id="PF01041">
    <property type="entry name" value="DegT_DnrJ_EryC1"/>
    <property type="match status" value="1"/>
</dbReference>
<evidence type="ECO:0000256" key="3">
    <source>
        <dbReference type="PIRSR" id="PIRSR000390-2"/>
    </source>
</evidence>
<dbReference type="InterPro" id="IPR000653">
    <property type="entry name" value="DegT/StrS_aminotransferase"/>
</dbReference>
<dbReference type="Gene3D" id="3.40.640.10">
    <property type="entry name" value="Type I PLP-dependent aspartate aminotransferase-like (Major domain)"/>
    <property type="match status" value="1"/>
</dbReference>